<proteinExistence type="inferred from homology"/>
<dbReference type="GO" id="GO:0004674">
    <property type="term" value="F:protein serine/threonine kinase activity"/>
    <property type="evidence" value="ECO:0007669"/>
    <property type="project" value="UniProtKB-KW"/>
</dbReference>
<dbReference type="EC" id="2.7.11.1" evidence="3"/>
<protein>
    <recommendedName>
        <fullName evidence="3">non-specific serine/threonine protein kinase</fullName>
        <ecNumber evidence="3">2.7.11.1</ecNumber>
    </recommendedName>
</protein>
<dbReference type="SUPFAM" id="SSF56112">
    <property type="entry name" value="Protein kinase-like (PK-like)"/>
    <property type="match status" value="1"/>
</dbReference>
<dbReference type="Proteomes" id="UP001519460">
    <property type="component" value="Unassembled WGS sequence"/>
</dbReference>
<feature type="region of interest" description="Disordered" evidence="11">
    <location>
        <begin position="81"/>
        <end position="117"/>
    </location>
</feature>
<keyword evidence="7 9" id="KW-0067">ATP-binding</keyword>
<dbReference type="GO" id="GO:0005524">
    <property type="term" value="F:ATP binding"/>
    <property type="evidence" value="ECO:0007669"/>
    <property type="project" value="UniProtKB-UniRule"/>
</dbReference>
<feature type="compositionally biased region" description="Basic and acidic residues" evidence="11">
    <location>
        <begin position="108"/>
        <end position="117"/>
    </location>
</feature>
<name>A0ABD0JFV9_9CAEN</name>
<feature type="region of interest" description="Disordered" evidence="11">
    <location>
        <begin position="1"/>
        <end position="25"/>
    </location>
</feature>
<dbReference type="InterPro" id="IPR011009">
    <property type="entry name" value="Kinase-like_dom_sf"/>
</dbReference>
<dbReference type="SMART" id="SM00220">
    <property type="entry name" value="S_TKc"/>
    <property type="match status" value="1"/>
</dbReference>
<gene>
    <name evidence="13" type="ORF">BaRGS_00034948</name>
</gene>
<keyword evidence="8" id="KW-0460">Magnesium</keyword>
<dbReference type="Gene3D" id="1.10.510.10">
    <property type="entry name" value="Transferase(Phosphotransferase) domain 1"/>
    <property type="match status" value="1"/>
</dbReference>
<dbReference type="InterPro" id="IPR051931">
    <property type="entry name" value="PAK3-like"/>
</dbReference>
<dbReference type="PANTHER" id="PTHR45832:SF22">
    <property type="entry name" value="SERINE_THREONINE-PROTEIN KINASE SAMKA-RELATED"/>
    <property type="match status" value="1"/>
</dbReference>
<reference evidence="13 14" key="1">
    <citation type="journal article" date="2023" name="Sci. Data">
        <title>Genome assembly of the Korean intertidal mud-creeper Batillaria attramentaria.</title>
        <authorList>
            <person name="Patra A.K."/>
            <person name="Ho P.T."/>
            <person name="Jun S."/>
            <person name="Lee S.J."/>
            <person name="Kim Y."/>
            <person name="Won Y.J."/>
        </authorList>
    </citation>
    <scope>NUCLEOTIDE SEQUENCE [LARGE SCALE GENOMIC DNA]</scope>
    <source>
        <strain evidence="13">Wonlab-2016</strain>
    </source>
</reference>
<evidence type="ECO:0000256" key="6">
    <source>
        <dbReference type="ARBA" id="ARBA00022741"/>
    </source>
</evidence>
<keyword evidence="10" id="KW-0418">Kinase</keyword>
<dbReference type="GO" id="GO:0046872">
    <property type="term" value="F:metal ion binding"/>
    <property type="evidence" value="ECO:0007669"/>
    <property type="project" value="UniProtKB-KW"/>
</dbReference>
<evidence type="ECO:0000256" key="7">
    <source>
        <dbReference type="ARBA" id="ARBA00022840"/>
    </source>
</evidence>
<evidence type="ECO:0000256" key="1">
    <source>
        <dbReference type="ARBA" id="ARBA00001946"/>
    </source>
</evidence>
<feature type="binding site" evidence="9">
    <location>
        <position position="181"/>
    </location>
    <ligand>
        <name>ATP</name>
        <dbReference type="ChEBI" id="CHEBI:30616"/>
    </ligand>
</feature>
<dbReference type="PANTHER" id="PTHR45832">
    <property type="entry name" value="SERINE/THREONINE-PROTEIN KINASE SAMKA-RELATED-RELATED"/>
    <property type="match status" value="1"/>
</dbReference>
<keyword evidence="6 9" id="KW-0547">Nucleotide-binding</keyword>
<evidence type="ECO:0000256" key="4">
    <source>
        <dbReference type="ARBA" id="ARBA00022679"/>
    </source>
</evidence>
<keyword evidence="14" id="KW-1185">Reference proteome</keyword>
<comment type="similarity">
    <text evidence="2">Belongs to the protein kinase superfamily. STE Ser/Thr protein kinase family. STE20 subfamily.</text>
</comment>
<evidence type="ECO:0000259" key="12">
    <source>
        <dbReference type="PROSITE" id="PS50011"/>
    </source>
</evidence>
<accession>A0ABD0JFV9</accession>
<comment type="cofactor">
    <cofactor evidence="1">
        <name>Mg(2+)</name>
        <dbReference type="ChEBI" id="CHEBI:18420"/>
    </cofactor>
</comment>
<dbReference type="InterPro" id="IPR000719">
    <property type="entry name" value="Prot_kinase_dom"/>
</dbReference>
<evidence type="ECO:0000313" key="13">
    <source>
        <dbReference type="EMBL" id="KAK7473780.1"/>
    </source>
</evidence>
<evidence type="ECO:0000256" key="11">
    <source>
        <dbReference type="SAM" id="MobiDB-lite"/>
    </source>
</evidence>
<evidence type="ECO:0000256" key="3">
    <source>
        <dbReference type="ARBA" id="ARBA00012513"/>
    </source>
</evidence>
<evidence type="ECO:0000256" key="9">
    <source>
        <dbReference type="PROSITE-ProRule" id="PRU10141"/>
    </source>
</evidence>
<dbReference type="Pfam" id="PF00069">
    <property type="entry name" value="Pkinase"/>
    <property type="match status" value="1"/>
</dbReference>
<dbReference type="InterPro" id="IPR017441">
    <property type="entry name" value="Protein_kinase_ATP_BS"/>
</dbReference>
<dbReference type="FunFam" id="1.10.510.10:FF:000768">
    <property type="entry name" value="Non-specific serine/threonine protein kinase"/>
    <property type="match status" value="1"/>
</dbReference>
<organism evidence="13 14">
    <name type="scientific">Batillaria attramentaria</name>
    <dbReference type="NCBI Taxonomy" id="370345"/>
    <lineage>
        <taxon>Eukaryota</taxon>
        <taxon>Metazoa</taxon>
        <taxon>Spiralia</taxon>
        <taxon>Lophotrochozoa</taxon>
        <taxon>Mollusca</taxon>
        <taxon>Gastropoda</taxon>
        <taxon>Caenogastropoda</taxon>
        <taxon>Sorbeoconcha</taxon>
        <taxon>Cerithioidea</taxon>
        <taxon>Batillariidae</taxon>
        <taxon>Batillaria</taxon>
    </lineage>
</organism>
<sequence>MSSGEATNITSSDSVRFDETTGQLVGLPSKWKDMLQYFSPEEQKEHPQEVAGSLKTAYDTTKDTVPADKFMLQASVIQGEGEDEFDFGPGGEQHGGQVEDQPDGQGGDQHDGQVEDQHDGFFSSFTKRVYKDDEILAKLRELSSTGNPKDKYHTAQKLGAGATGTVVQARPKGKDDVVAIKMISLNKPVEQRRMIVTEIEVMKKLRHDNIVNFLDCYVKDTELWVVMEYLDGGPLSDIVLNFVMKEDLIALVSKECLKAIDYLHGQRIIHRDIKSDNVLLGKDGTVKLIDFGFCAQLKDDKAKKNTVLGTLYWMAPEVVSRKSYGKKIDIWSFGIMVIEMLEGQPPYYGEVANERPYRVYYKISTKGKPDIKDEDKLSKELRKFLDRCLVVNPKERASASDLLKHEFLNKAAPKGSLEPLVAAARQKPAGH</sequence>
<keyword evidence="10" id="KW-0723">Serine/threonine-protein kinase</keyword>
<evidence type="ECO:0000256" key="10">
    <source>
        <dbReference type="RuleBase" id="RU000304"/>
    </source>
</evidence>
<dbReference type="InterPro" id="IPR008271">
    <property type="entry name" value="Ser/Thr_kinase_AS"/>
</dbReference>
<feature type="domain" description="Protein kinase" evidence="12">
    <location>
        <begin position="152"/>
        <end position="408"/>
    </location>
</feature>
<dbReference type="AlphaFoldDB" id="A0ABD0JFV9"/>
<evidence type="ECO:0000313" key="14">
    <source>
        <dbReference type="Proteomes" id="UP001519460"/>
    </source>
</evidence>
<dbReference type="Gene3D" id="3.90.810.10">
    <property type="entry name" value="CRIB domain"/>
    <property type="match status" value="1"/>
</dbReference>
<dbReference type="PROSITE" id="PS50011">
    <property type="entry name" value="PROTEIN_KINASE_DOM"/>
    <property type="match status" value="1"/>
</dbReference>
<keyword evidence="5" id="KW-0479">Metal-binding</keyword>
<feature type="compositionally biased region" description="Polar residues" evidence="11">
    <location>
        <begin position="1"/>
        <end position="14"/>
    </location>
</feature>
<dbReference type="InterPro" id="IPR036936">
    <property type="entry name" value="CRIB_dom_sf"/>
</dbReference>
<dbReference type="PROSITE" id="PS00107">
    <property type="entry name" value="PROTEIN_KINASE_ATP"/>
    <property type="match status" value="1"/>
</dbReference>
<evidence type="ECO:0000256" key="5">
    <source>
        <dbReference type="ARBA" id="ARBA00022723"/>
    </source>
</evidence>
<dbReference type="PROSITE" id="PS00108">
    <property type="entry name" value="PROTEIN_KINASE_ST"/>
    <property type="match status" value="1"/>
</dbReference>
<dbReference type="EMBL" id="JACVVK020000457">
    <property type="protein sequence ID" value="KAK7473780.1"/>
    <property type="molecule type" value="Genomic_DNA"/>
</dbReference>
<evidence type="ECO:0000256" key="2">
    <source>
        <dbReference type="ARBA" id="ARBA00008874"/>
    </source>
</evidence>
<evidence type="ECO:0000256" key="8">
    <source>
        <dbReference type="ARBA" id="ARBA00022842"/>
    </source>
</evidence>
<dbReference type="Gene3D" id="3.30.200.20">
    <property type="entry name" value="Phosphorylase Kinase, domain 1"/>
    <property type="match status" value="1"/>
</dbReference>
<keyword evidence="4" id="KW-0808">Transferase</keyword>
<comment type="caution">
    <text evidence="13">The sequence shown here is derived from an EMBL/GenBank/DDBJ whole genome shotgun (WGS) entry which is preliminary data.</text>
</comment>